<reference evidence="2" key="1">
    <citation type="journal article" date="2022" name="Mol. Ecol. Resour.">
        <title>The genomes of chicory, endive, great burdock and yacon provide insights into Asteraceae palaeo-polyploidization history and plant inulin production.</title>
        <authorList>
            <person name="Fan W."/>
            <person name="Wang S."/>
            <person name="Wang H."/>
            <person name="Wang A."/>
            <person name="Jiang F."/>
            <person name="Liu H."/>
            <person name="Zhao H."/>
            <person name="Xu D."/>
            <person name="Zhang Y."/>
        </authorList>
    </citation>
    <scope>NUCLEOTIDE SEQUENCE [LARGE SCALE GENOMIC DNA]</scope>
    <source>
        <strain evidence="2">cv. Yunnan</strain>
    </source>
</reference>
<name>A0ACB9ETU6_9ASTR</name>
<dbReference type="EMBL" id="CM042034">
    <property type="protein sequence ID" value="KAI3762262.1"/>
    <property type="molecule type" value="Genomic_DNA"/>
</dbReference>
<gene>
    <name evidence="1" type="ORF">L1987_52687</name>
</gene>
<organism evidence="1 2">
    <name type="scientific">Smallanthus sonchifolius</name>
    <dbReference type="NCBI Taxonomy" id="185202"/>
    <lineage>
        <taxon>Eukaryota</taxon>
        <taxon>Viridiplantae</taxon>
        <taxon>Streptophyta</taxon>
        <taxon>Embryophyta</taxon>
        <taxon>Tracheophyta</taxon>
        <taxon>Spermatophyta</taxon>
        <taxon>Magnoliopsida</taxon>
        <taxon>eudicotyledons</taxon>
        <taxon>Gunneridae</taxon>
        <taxon>Pentapetalae</taxon>
        <taxon>asterids</taxon>
        <taxon>campanulids</taxon>
        <taxon>Asterales</taxon>
        <taxon>Asteraceae</taxon>
        <taxon>Asteroideae</taxon>
        <taxon>Heliantheae alliance</taxon>
        <taxon>Millerieae</taxon>
        <taxon>Smallanthus</taxon>
    </lineage>
</organism>
<proteinExistence type="predicted"/>
<protein>
    <submittedName>
        <fullName evidence="1">Uncharacterized protein</fullName>
    </submittedName>
</protein>
<dbReference type="Proteomes" id="UP001056120">
    <property type="component" value="Linkage Group LG17"/>
</dbReference>
<sequence>MNLWKGLLLFINANRILLQLMLQISPCFKQLCSASSADCQPVQLTSEDSSHPAQHAQRYPINVVGGTKERGTLMDIVGRLATIQQEKRQAENEKLQQEQSLTKAGAAGNKTDRWTIRARREDILYPVSASMKAFTNFTCLHGGLAPGRSESFLLDYSHRGGDEAETLAIRDSATLDRTVPYQWKPSMKKEWVDDATGEA</sequence>
<reference evidence="1 2" key="2">
    <citation type="journal article" date="2022" name="Mol. Ecol. Resour.">
        <title>The genomes of chicory, endive, great burdock and yacon provide insights into Asteraceae paleo-polyploidization history and plant inulin production.</title>
        <authorList>
            <person name="Fan W."/>
            <person name="Wang S."/>
            <person name="Wang H."/>
            <person name="Wang A."/>
            <person name="Jiang F."/>
            <person name="Liu H."/>
            <person name="Zhao H."/>
            <person name="Xu D."/>
            <person name="Zhang Y."/>
        </authorList>
    </citation>
    <scope>NUCLEOTIDE SEQUENCE [LARGE SCALE GENOMIC DNA]</scope>
    <source>
        <strain evidence="2">cv. Yunnan</strain>
        <tissue evidence="1">Leaves</tissue>
    </source>
</reference>
<comment type="caution">
    <text evidence="1">The sequence shown here is derived from an EMBL/GenBank/DDBJ whole genome shotgun (WGS) entry which is preliminary data.</text>
</comment>
<keyword evidence="2" id="KW-1185">Reference proteome</keyword>
<accession>A0ACB9ETU6</accession>
<evidence type="ECO:0000313" key="1">
    <source>
        <dbReference type="EMBL" id="KAI3762262.1"/>
    </source>
</evidence>
<evidence type="ECO:0000313" key="2">
    <source>
        <dbReference type="Proteomes" id="UP001056120"/>
    </source>
</evidence>